<reference evidence="1 2" key="1">
    <citation type="submission" date="2022-01" db="EMBL/GenBank/DDBJ databases">
        <title>Octadecabacter sp. nov., isolated from a marine alga.</title>
        <authorList>
            <person name="Jin M.S."/>
            <person name="Kim H.M."/>
            <person name="Han D.M."/>
            <person name="Jung J.J."/>
            <person name="Jeon C.O."/>
        </authorList>
    </citation>
    <scope>NUCLEOTIDE SEQUENCE [LARGE SCALE GENOMIC DNA]</scope>
    <source>
        <strain evidence="1 2">G9-8</strain>
    </source>
</reference>
<comment type="caution">
    <text evidence="1">The sequence shown here is derived from an EMBL/GenBank/DDBJ whole genome shotgun (WGS) entry which is preliminary data.</text>
</comment>
<proteinExistence type="predicted"/>
<name>A0ABS9D2Y8_9RHOB</name>
<accession>A0ABS9D2Y8</accession>
<dbReference type="RefSeq" id="WP_235227004.1">
    <property type="nucleotide sequence ID" value="NZ_JAKGAQ010000005.1"/>
</dbReference>
<evidence type="ECO:0008006" key="3">
    <source>
        <dbReference type="Google" id="ProtNLM"/>
    </source>
</evidence>
<organism evidence="1 2">
    <name type="scientific">Octadecabacter dasysiphoniae</name>
    <dbReference type="NCBI Taxonomy" id="2909341"/>
    <lineage>
        <taxon>Bacteria</taxon>
        <taxon>Pseudomonadati</taxon>
        <taxon>Pseudomonadota</taxon>
        <taxon>Alphaproteobacteria</taxon>
        <taxon>Rhodobacterales</taxon>
        <taxon>Roseobacteraceae</taxon>
        <taxon>Octadecabacter</taxon>
    </lineage>
</organism>
<sequence>MGRASELMIEMEEALWEESDVSFCCPECNADVDGNTELPVVFEDGGQEHLPITIRCFGCNNSFDGWVITDWDSCEIQLDDYPKLKVEAAPMRGFSNDYDDYDQEYYEWLDQLEQSSRPVYAAFAQTISEVKTLTSEALKGPQSQMLARMLLSQSITALEVFLADTLILTVTNSAKAQEKLLSSGSLGIGKNNFILSNAIGVQDFAKTKLLEYLRAVSFHDIMKVNRLFSIGLGINILPEGKELEMIKKAIRMRHDCVHRNGVDKVTHELHEIDQTFLQSLADTLQDMVKLVDQEVDEFETPF</sequence>
<dbReference type="Proteomes" id="UP001200557">
    <property type="component" value="Unassembled WGS sequence"/>
</dbReference>
<evidence type="ECO:0000313" key="1">
    <source>
        <dbReference type="EMBL" id="MCF2872673.1"/>
    </source>
</evidence>
<dbReference type="EMBL" id="JAKGAQ010000005">
    <property type="protein sequence ID" value="MCF2872673.1"/>
    <property type="molecule type" value="Genomic_DNA"/>
</dbReference>
<keyword evidence="2" id="KW-1185">Reference proteome</keyword>
<gene>
    <name evidence="1" type="ORF">L0664_16495</name>
</gene>
<evidence type="ECO:0000313" key="2">
    <source>
        <dbReference type="Proteomes" id="UP001200557"/>
    </source>
</evidence>
<protein>
    <recommendedName>
        <fullName evidence="3">RiboL-PSP-HEPN domain-containing protein</fullName>
    </recommendedName>
</protein>